<dbReference type="EMBL" id="HG994363">
    <property type="protein sequence ID" value="CAF2045828.1"/>
    <property type="molecule type" value="Genomic_DNA"/>
</dbReference>
<dbReference type="Proteomes" id="UP001295469">
    <property type="component" value="Chromosome A09"/>
</dbReference>
<sequence>MRVEIEAHEKNKIWSTELLPYGKQMIECKCVFTIKYNARSIEMYKARLVTCGNQQEEGVDYK</sequence>
<reference evidence="1" key="1">
    <citation type="submission" date="2021-01" db="EMBL/GenBank/DDBJ databases">
        <authorList>
            <consortium name="Genoscope - CEA"/>
            <person name="William W."/>
        </authorList>
    </citation>
    <scope>NUCLEOTIDE SEQUENCE</scope>
</reference>
<protein>
    <submittedName>
        <fullName evidence="1">(rape) hypothetical protein</fullName>
    </submittedName>
</protein>
<gene>
    <name evidence="1" type="ORF">DARMORV10_A09P40970.1</name>
</gene>
<organism evidence="1">
    <name type="scientific">Brassica napus</name>
    <name type="common">Rape</name>
    <dbReference type="NCBI Taxonomy" id="3708"/>
    <lineage>
        <taxon>Eukaryota</taxon>
        <taxon>Viridiplantae</taxon>
        <taxon>Streptophyta</taxon>
        <taxon>Embryophyta</taxon>
        <taxon>Tracheophyta</taxon>
        <taxon>Spermatophyta</taxon>
        <taxon>Magnoliopsida</taxon>
        <taxon>eudicotyledons</taxon>
        <taxon>Gunneridae</taxon>
        <taxon>Pentapetalae</taxon>
        <taxon>rosids</taxon>
        <taxon>malvids</taxon>
        <taxon>Brassicales</taxon>
        <taxon>Brassicaceae</taxon>
        <taxon>Brassiceae</taxon>
        <taxon>Brassica</taxon>
    </lineage>
</organism>
<proteinExistence type="predicted"/>
<name>A0A816P8I8_BRANA</name>
<dbReference type="AlphaFoldDB" id="A0A816P8I8"/>
<accession>A0A816P8I8</accession>
<evidence type="ECO:0000313" key="1">
    <source>
        <dbReference type="EMBL" id="CAF2045828.1"/>
    </source>
</evidence>